<evidence type="ECO:0000256" key="3">
    <source>
        <dbReference type="ARBA" id="ARBA00022771"/>
    </source>
</evidence>
<evidence type="ECO:0000256" key="5">
    <source>
        <dbReference type="PROSITE-ProRule" id="PRU00134"/>
    </source>
</evidence>
<evidence type="ECO:0000313" key="8">
    <source>
        <dbReference type="EMBL" id="CAE0766411.1"/>
    </source>
</evidence>
<dbReference type="CDD" id="cd02440">
    <property type="entry name" value="AdoMet_MTases"/>
    <property type="match status" value="1"/>
</dbReference>
<evidence type="ECO:0000256" key="1">
    <source>
        <dbReference type="ARBA" id="ARBA00005369"/>
    </source>
</evidence>
<dbReference type="InterPro" id="IPR029063">
    <property type="entry name" value="SAM-dependent_MTases_sf"/>
</dbReference>
<dbReference type="InterPro" id="IPR000682">
    <property type="entry name" value="PCMT"/>
</dbReference>
<dbReference type="GO" id="GO:0004719">
    <property type="term" value="F:protein-L-isoaspartate (D-aspartate) O-methyltransferase activity"/>
    <property type="evidence" value="ECO:0007669"/>
    <property type="project" value="InterPro"/>
</dbReference>
<dbReference type="GO" id="GO:0008270">
    <property type="term" value="F:zinc ion binding"/>
    <property type="evidence" value="ECO:0007669"/>
    <property type="project" value="UniProtKB-KW"/>
</dbReference>
<feature type="domain" description="MYND-type" evidence="7">
    <location>
        <begin position="409"/>
        <end position="446"/>
    </location>
</feature>
<keyword evidence="2" id="KW-0479">Metal-binding</keyword>
<dbReference type="Pfam" id="PF01135">
    <property type="entry name" value="PCMT"/>
    <property type="match status" value="1"/>
</dbReference>
<dbReference type="PROSITE" id="PS01360">
    <property type="entry name" value="ZF_MYND_1"/>
    <property type="match status" value="1"/>
</dbReference>
<dbReference type="Gene3D" id="3.40.50.150">
    <property type="entry name" value="Vaccinia Virus protein VP39"/>
    <property type="match status" value="1"/>
</dbReference>
<gene>
    <name evidence="8" type="ORF">PCAR00345_LOCUS19023</name>
</gene>
<dbReference type="GO" id="GO:0005737">
    <property type="term" value="C:cytoplasm"/>
    <property type="evidence" value="ECO:0007669"/>
    <property type="project" value="TreeGrafter"/>
</dbReference>
<dbReference type="SUPFAM" id="SSF53335">
    <property type="entry name" value="S-adenosyl-L-methionine-dependent methyltransferases"/>
    <property type="match status" value="1"/>
</dbReference>
<evidence type="ECO:0000259" key="7">
    <source>
        <dbReference type="PROSITE" id="PS50865"/>
    </source>
</evidence>
<name>A0A7S4BHU3_CHRCT</name>
<evidence type="ECO:0000256" key="6">
    <source>
        <dbReference type="SAM" id="MobiDB-lite"/>
    </source>
</evidence>
<dbReference type="PANTHER" id="PTHR11579">
    <property type="entry name" value="PROTEIN-L-ISOASPARTATE O-METHYLTRANSFERASE"/>
    <property type="match status" value="1"/>
</dbReference>
<accession>A0A7S4BHU3</accession>
<sequence length="450" mass="48378">MAAVAMTTGFTPTDGVPTSVNGVIAENEPANDHDVGSDISEEDSVVDADGAEEESSGEDSFWNEDDESGDEAPHPTGLHGLLASLLGHSSPTHSLSRALSNARAHTLNHSLSHSFSQTSSSSATPQPGHYAICDTLRQCATGYSPEVFDAFRAVDRARFLPEECRAHAYVDAPIRRGVAHHSAPSIYATALDSLELKPGNSFLNIGSGSGYFSALVAQLIGRNAVHVGVEIYSELVELARERCAELGLDSIKFVNGNAFDLALDGTMRFDRIYIGAGAGNDARFLFKLLKPGGIIVGPFEMGNHGNQMLRQVTRSRGECGFSISNVLAVTFRNLERPKPGPPFVLAGPVWGVDRCSLFKPSFLSVAALLRWSCMCPGTLAYKLPWDIWQEYILPLLPYDAFEHELPSLCVQCDGAPVSFACDRCKTPLYCGKRCKKAHALAHSECCSAAA</sequence>
<keyword evidence="4" id="KW-0862">Zinc</keyword>
<feature type="compositionally biased region" description="Acidic residues" evidence="6">
    <location>
        <begin position="39"/>
        <end position="70"/>
    </location>
</feature>
<keyword evidence="3 5" id="KW-0863">Zinc-finger</keyword>
<comment type="similarity">
    <text evidence="1">Belongs to the methyltransferase superfamily. L-isoaspartyl/D-aspartyl protein methyltransferase family.</text>
</comment>
<feature type="region of interest" description="Disordered" evidence="6">
    <location>
        <begin position="1"/>
        <end position="85"/>
    </location>
</feature>
<dbReference type="PANTHER" id="PTHR11579:SF9">
    <property type="entry name" value="PROTEIN-L-ISOASPARTATE O-METHYLTRANSFERASE"/>
    <property type="match status" value="1"/>
</dbReference>
<reference evidence="8" key="1">
    <citation type="submission" date="2021-01" db="EMBL/GenBank/DDBJ databases">
        <authorList>
            <person name="Corre E."/>
            <person name="Pelletier E."/>
            <person name="Niang G."/>
            <person name="Scheremetjew M."/>
            <person name="Finn R."/>
            <person name="Kale V."/>
            <person name="Holt S."/>
            <person name="Cochrane G."/>
            <person name="Meng A."/>
            <person name="Brown T."/>
            <person name="Cohen L."/>
        </authorList>
    </citation>
    <scope>NUCLEOTIDE SEQUENCE</scope>
    <source>
        <strain evidence="8">CCMP645</strain>
    </source>
</reference>
<dbReference type="InterPro" id="IPR002893">
    <property type="entry name" value="Znf_MYND"/>
</dbReference>
<protein>
    <recommendedName>
        <fullName evidence="7">MYND-type domain-containing protein</fullName>
    </recommendedName>
</protein>
<dbReference type="EMBL" id="HBIZ01029883">
    <property type="protein sequence ID" value="CAE0766411.1"/>
    <property type="molecule type" value="Transcribed_RNA"/>
</dbReference>
<evidence type="ECO:0000256" key="2">
    <source>
        <dbReference type="ARBA" id="ARBA00022723"/>
    </source>
</evidence>
<organism evidence="8">
    <name type="scientific">Chrysotila carterae</name>
    <name type="common">Marine alga</name>
    <name type="synonym">Syracosphaera carterae</name>
    <dbReference type="NCBI Taxonomy" id="13221"/>
    <lineage>
        <taxon>Eukaryota</taxon>
        <taxon>Haptista</taxon>
        <taxon>Haptophyta</taxon>
        <taxon>Prymnesiophyceae</taxon>
        <taxon>Isochrysidales</taxon>
        <taxon>Isochrysidaceae</taxon>
        <taxon>Chrysotila</taxon>
    </lineage>
</organism>
<dbReference type="PROSITE" id="PS50865">
    <property type="entry name" value="ZF_MYND_2"/>
    <property type="match status" value="1"/>
</dbReference>
<feature type="compositionally biased region" description="Polar residues" evidence="6">
    <location>
        <begin position="8"/>
        <end position="21"/>
    </location>
</feature>
<proteinExistence type="inferred from homology"/>
<dbReference type="AlphaFoldDB" id="A0A7S4BHU3"/>
<dbReference type="SUPFAM" id="SSF144232">
    <property type="entry name" value="HIT/MYND zinc finger-like"/>
    <property type="match status" value="1"/>
</dbReference>
<evidence type="ECO:0000256" key="4">
    <source>
        <dbReference type="ARBA" id="ARBA00022833"/>
    </source>
</evidence>